<proteinExistence type="predicted"/>
<dbReference type="RefSeq" id="WP_322348339.1">
    <property type="nucleotide sequence ID" value="NZ_CP129968.2"/>
</dbReference>
<name>A0AA51ZY08_9BACT</name>
<evidence type="ECO:0000259" key="2">
    <source>
        <dbReference type="Pfam" id="PF18962"/>
    </source>
</evidence>
<gene>
    <name evidence="3" type="ORF">QYS47_31445</name>
</gene>
<dbReference type="EMBL" id="CP129968">
    <property type="protein sequence ID" value="WNB18812.1"/>
    <property type="molecule type" value="Genomic_DNA"/>
</dbReference>
<dbReference type="InterPro" id="IPR026444">
    <property type="entry name" value="Secre_tail"/>
</dbReference>
<dbReference type="NCBIfam" id="TIGR04183">
    <property type="entry name" value="Por_Secre_tail"/>
    <property type="match status" value="1"/>
</dbReference>
<evidence type="ECO:0000313" key="3">
    <source>
        <dbReference type="EMBL" id="WNB18812.1"/>
    </source>
</evidence>
<accession>A0AA51ZY08</accession>
<dbReference type="Pfam" id="PF18962">
    <property type="entry name" value="Por_Secre_tail"/>
    <property type="match status" value="1"/>
</dbReference>
<organism evidence="3">
    <name type="scientific">Marivirga arenosa</name>
    <dbReference type="NCBI Taxonomy" id="3059076"/>
    <lineage>
        <taxon>Bacteria</taxon>
        <taxon>Pseudomonadati</taxon>
        <taxon>Bacteroidota</taxon>
        <taxon>Cytophagia</taxon>
        <taxon>Cytophagales</taxon>
        <taxon>Marivirgaceae</taxon>
        <taxon>Marivirga</taxon>
    </lineage>
</organism>
<reference evidence="3" key="1">
    <citation type="submission" date="2023-08" db="EMBL/GenBank/DDBJ databases">
        <title>Comparative genomics and taxonomic characterization of three novel marine species of genus Marivirga.</title>
        <authorList>
            <person name="Muhammad N."/>
            <person name="Kim S.-G."/>
        </authorList>
    </citation>
    <scope>NUCLEOTIDE SEQUENCE</scope>
    <source>
        <strain evidence="3">BKB1-2</strain>
    </source>
</reference>
<sequence>MKKFLFSILFFVGLTSISFSQSVGDFQTRQSGNWNDSDTWEEWTGSSWDNTANTPTSADGVISILNSHIITISASVTTDQTYIKSGGQITINSGNVFTAAAGPGDDLTIESGGILQNNGTLTIQRIVSPPPPRLGLIRVLGTLIQNSGASISNAATSSLLFGANSIYRHNQDAGTIPTSTWNISSTVEITGVVNVKPSGLGQSFGNFRWDCSSQGAFVDLEGALTTVNGDFTMLDNAFWGVYLSSVTDYTMNVGGDFRVSGGTAYLGFNSANIGNLVIGGDLIFENGAFIDHSFDGDINFDISGNVLYNNASVNIGYGGSSTVTYNINGDLTISSSTISNQSASNGLINFIGSGNQNISGVIDFGNFDFIIGSNSNVIIPDGSYLSGAVSLTTNTGGKLTVGSVAANGAIQTGTTSGNIRVSGTRTFNSGSTIEYNGTATQALGNGFPSSGVNLIVNNTGGGVNMNSDVTIASGRTLTLTEGTLNIGDGNLLTLNGNVVTTNGGISGGALSDLTIGGTGAFGTLGFVGTQELRNFTINRTSSGTIILGGDLTVLGDLTQTDGDLLLNGNQLTINSNYSQAGGSLISNSASSLIVNGAGTLPTSLSFSGDINTITLNRALATLNTGASGFTLSNLNLYSGTLDGTAISIADGGFVERRASGSLTNALIPTGTYSLLYNNSSLMTSGPELHPTAINDLTKTGTSTLTVASDFDVNGVLTLSNGAFDAGANIISLNGDFVSNAASTLTSATVTFDGTTNLSGGTAPTFGNITVNGVFNPTSNLNVNGDITNNGTLNSSGGLLTLNGTSILGGANPITINDLTIGASGDVTANAAADLQINGNFTNNGLFDGNSGTVVFGGTTTISGSVPNFASIRVDGTLNAPASLNINGDFTVNGTFNDNDGIINLTDGNIAGGSAFNIHTLNANGAINNNNTGGVNIEDGITIGASTTFDLDGGGSGVMTLLSTPSKDAFIGEVPSGSSISGNINIQRAIYTVGGDGRGYHIVGFPATGVTVADIQEEISITGPFTGSSACPTAGCTYSIYAYNEAAAGAGVFDDGYTGFPASGNGESFTNGEGYYIFNYAGEPSSGIIEGNGAVFSGNFSTTLSRGASADAGWHMVSNPYPAATDWSQWDASNIAGGTAYLYNPGSGNYIALDGLTQQLIGQGQGFFVRAISNGVSLSTTEASKVTGTTPTYYRTLPQERFEIILKTPDYDDITIVSFNQNATDNYEPKYDAVRLLNTYETISTLTEDNEMVKVNRLAPVTNSSNCSRSIKLNLEQMVVGDDYALDFTGISTVSTQELILKDNFLATESIITDNLVYNFQVADEVASKGSDRFEIILNSNQPSQISTVSDDVCPQQNATIVLQNTESFVNYLISKGDEVVASVEGNGADANVDISTELLASSINDFTIQAFVSGCDTTNVGNAQVQVYDELILNQEVSGSSICSYDNQASFSIKTQLGANYYILDGQDTLQSVNGTGGIYDGFISVKDLNSGLNEFTIAAEKDACQSGTLQSTLEIKYQDLVIDENIAFESNDICIDNSASIDFTGQSGVTYSVFQNGSLITNIEGDGTNQSIIIDKTELSSGSNEFTMKASYGSCSEFEFSDKVIINVEEEIVPDLDITNANSCGSGVASVIINNAQNGKTYTFVSGEEAIVSKQASQDGELIIEVPVTSLTTGLNQFDILIEGQNCTSLNANQVASVNYVESAIIDQVDDYSICLNETLTIDLSANVDMDNYQLFLGDELLAETNEARISISPEETTTYTLTGSTTNSCEVNSINFTVEVTNISKPGILAFNNVLESSIEGDSYQWYLNGESLEDETNKLIVVSEKGDYEVVVTQVNCSATSDVYTFDQEILKANELLENSINLYPNPVSEKIFIDLNTINSVNITIFTLEGKFIDSFKLEKSQTELDMTKYSNGTYLMQFESDKGSITKRIIKQ</sequence>
<protein>
    <submittedName>
        <fullName evidence="3">T9SS type A sorting domain-containing protein</fullName>
    </submittedName>
</protein>
<evidence type="ECO:0000256" key="1">
    <source>
        <dbReference type="SAM" id="SignalP"/>
    </source>
</evidence>
<dbReference type="KEGG" id="marp:QYS47_31445"/>
<keyword evidence="1" id="KW-0732">Signal</keyword>
<dbReference type="Proteomes" id="UP001232019">
    <property type="component" value="Chromosome"/>
</dbReference>
<feature type="domain" description="Secretion system C-terminal sorting" evidence="2">
    <location>
        <begin position="1866"/>
        <end position="1935"/>
    </location>
</feature>
<feature type="signal peptide" evidence="1">
    <location>
        <begin position="1"/>
        <end position="20"/>
    </location>
</feature>
<feature type="chain" id="PRO_5041374766" evidence="1">
    <location>
        <begin position="21"/>
        <end position="1937"/>
    </location>
</feature>